<name>A0A9P9YYB9_9MUSC</name>
<proteinExistence type="predicted"/>
<comment type="caution">
    <text evidence="1">The sequence shown here is derived from an EMBL/GenBank/DDBJ whole genome shotgun (WGS) entry which is preliminary data.</text>
</comment>
<dbReference type="EMBL" id="JAMKOV010000001">
    <property type="protein sequence ID" value="KAI8045008.1"/>
    <property type="molecule type" value="Genomic_DNA"/>
</dbReference>
<gene>
    <name evidence="1" type="ORF">M5D96_001185</name>
</gene>
<dbReference type="Proteomes" id="UP001059596">
    <property type="component" value="Chromosome 3R"/>
</dbReference>
<dbReference type="AlphaFoldDB" id="A0A9P9YYB9"/>
<organism evidence="1 2">
    <name type="scientific">Drosophila gunungcola</name>
    <name type="common">fruit fly</name>
    <dbReference type="NCBI Taxonomy" id="103775"/>
    <lineage>
        <taxon>Eukaryota</taxon>
        <taxon>Metazoa</taxon>
        <taxon>Ecdysozoa</taxon>
        <taxon>Arthropoda</taxon>
        <taxon>Hexapoda</taxon>
        <taxon>Insecta</taxon>
        <taxon>Pterygota</taxon>
        <taxon>Neoptera</taxon>
        <taxon>Endopterygota</taxon>
        <taxon>Diptera</taxon>
        <taxon>Brachycera</taxon>
        <taxon>Muscomorpha</taxon>
        <taxon>Ephydroidea</taxon>
        <taxon>Drosophilidae</taxon>
        <taxon>Drosophila</taxon>
        <taxon>Sophophora</taxon>
    </lineage>
</organism>
<evidence type="ECO:0000313" key="1">
    <source>
        <dbReference type="EMBL" id="KAI8045008.1"/>
    </source>
</evidence>
<evidence type="ECO:0000313" key="2">
    <source>
        <dbReference type="Proteomes" id="UP001059596"/>
    </source>
</evidence>
<keyword evidence="2" id="KW-1185">Reference proteome</keyword>
<sequence>SPFAVCSDLPTDLVLPSVADFKVVVCWGFRFRYLHKHTTIRVSLRSPFFECHARSPHFKRIYRLHANPLRSQIRDLRLDDAREASTGCQLKCTHTSTLANSL</sequence>
<reference evidence="1" key="1">
    <citation type="journal article" date="2023" name="Genome Biol. Evol.">
        <title>Long-read-based Genome Assembly of Drosophila gunungcola Reveals Fewer Chemosensory Genes in Flower-breeding Species.</title>
        <authorList>
            <person name="Negi A."/>
            <person name="Liao B.Y."/>
            <person name="Yeh S.D."/>
        </authorList>
    </citation>
    <scope>NUCLEOTIDE SEQUENCE</scope>
    <source>
        <strain evidence="1">Sukarami</strain>
    </source>
</reference>
<protein>
    <submittedName>
        <fullName evidence="1">Uncharacterized protein</fullName>
    </submittedName>
</protein>
<accession>A0A9P9YYB9</accession>
<feature type="non-terminal residue" evidence="1">
    <location>
        <position position="1"/>
    </location>
</feature>